<evidence type="ECO:0000256" key="4">
    <source>
        <dbReference type="ARBA" id="ARBA00022722"/>
    </source>
</evidence>
<reference evidence="11 12" key="1">
    <citation type="submission" date="2018-01" db="EMBL/GenBank/DDBJ databases">
        <title>The whole genome sequencing and assembly of Fervidobacterium changbaicum CBS-1 strain.</title>
        <authorList>
            <person name="Kim J.-Y."/>
            <person name="Park M.-K."/>
            <person name="Yi H."/>
            <person name="Bahn Y.-S."/>
            <person name="Kim J.F."/>
            <person name="Lee D.-W."/>
        </authorList>
    </citation>
    <scope>NUCLEOTIDE SEQUENCE [LARGE SCALE GENOMIC DNA]</scope>
    <source>
        <strain evidence="11 12">CBS-1</strain>
    </source>
</reference>
<evidence type="ECO:0000256" key="1">
    <source>
        <dbReference type="ARBA" id="ARBA00001849"/>
    </source>
</evidence>
<evidence type="ECO:0000256" key="2">
    <source>
        <dbReference type="ARBA" id="ARBA00004496"/>
    </source>
</evidence>
<name>A0AAE5XC99_9BACT</name>
<feature type="compositionally biased region" description="Basic and acidic residues" evidence="9">
    <location>
        <begin position="747"/>
        <end position="756"/>
    </location>
</feature>
<dbReference type="CDD" id="cd04471">
    <property type="entry name" value="S1_RNase_R"/>
    <property type="match status" value="1"/>
</dbReference>
<dbReference type="InterPro" id="IPR012340">
    <property type="entry name" value="NA-bd_OB-fold"/>
</dbReference>
<evidence type="ECO:0000256" key="9">
    <source>
        <dbReference type="SAM" id="MobiDB-lite"/>
    </source>
</evidence>
<dbReference type="Gene3D" id="2.40.50.140">
    <property type="entry name" value="Nucleic acid-binding proteins"/>
    <property type="match status" value="2"/>
</dbReference>
<dbReference type="NCBIfam" id="TIGR02063">
    <property type="entry name" value="RNase_R"/>
    <property type="match status" value="1"/>
</dbReference>
<evidence type="ECO:0000313" key="11">
    <source>
        <dbReference type="EMBL" id="QAV34007.1"/>
    </source>
</evidence>
<dbReference type="PANTHER" id="PTHR23355:SF9">
    <property type="entry name" value="DIS3-LIKE EXONUCLEASE 2"/>
    <property type="match status" value="1"/>
</dbReference>
<sequence>MLKKSELKNFFKSPEYSPMTFKELCRHFEITEQSDKQKLKAMLEDLVNQGYIFRGDDGRYTLTKGNLLTGIIEFTRSGNLAFVTTDDGSEIAVPVEKTNYAMHKDKVLVQIIGKWYELPEGRVVKVLERGIKQFVGVFQTRGQFAFVIPDDPKLPFEFSIPVEEINGAKPGMKVVAEIIRYPSPTKSPQARVVEVLGKVEDPATDFPTVVIKHNLPVEFPEEVLKEAAALPDSVQEEDLEGRWDFRNEVIVTIDGPDAKDFDDAVQVKKLPNGNYLLGVHIADVSHYVKPGTALDNEAYNRATSVYLADRVIPMLPFKLSNGLCSLVQGEDRLVMSLIMEINKQGDVVDYKVGNGVIRSYRRLVYDDVNAFLEGRTEGDKLKDLAEHIYLMKELKDILRENRRRRGAILDIEGDEVKIILDEKGHAVDIVPRRRGESEVIIEEFMIKANETVAEIFHNAGIPFIYRIHEEPDFDTMLQLKNYLSALGIKMKLPQQIHPRVLQELLEKTKDHPLRSSIQRLLVRSMKRAIYSPSNVGHFGLASEAYTHFTSPIRRYPDLIVHRLLKLYLETGGAISKKELKKLEKYLAKAAVHCSKRERVADEAEWDYEALKKIDYISRHIGEVYDVVVTSVTKFGMFVEIPDKYISGLIHVSTLDDYYYYDEVKSILVGKRTGTVYRIGDVLKAKVVRADKVRMEIDFEIASAEDLKKLEKQKSGKSIQAESESEIDKLIEGVKIKEKPSKKKDKKDKRGDGDGSRKNKGRGRKAKKRD</sequence>
<dbReference type="RefSeq" id="WP_090223266.1">
    <property type="nucleotide sequence ID" value="NZ_CP026721.1"/>
</dbReference>
<comment type="catalytic activity">
    <reaction evidence="1 8">
        <text>Exonucleolytic cleavage in the 3'- to 5'-direction to yield nucleoside 5'-phosphates.</text>
        <dbReference type="EC" id="3.1.13.1"/>
    </reaction>
</comment>
<protein>
    <recommendedName>
        <fullName evidence="8">Ribonuclease R</fullName>
        <shortName evidence="8">RNase R</shortName>
        <ecNumber evidence="8">3.1.13.1</ecNumber>
    </recommendedName>
</protein>
<dbReference type="PROSITE" id="PS50126">
    <property type="entry name" value="S1"/>
    <property type="match status" value="1"/>
</dbReference>
<dbReference type="HAMAP" id="MF_01895">
    <property type="entry name" value="RNase_R"/>
    <property type="match status" value="1"/>
</dbReference>
<comment type="similarity">
    <text evidence="8">Belongs to the RNR ribonuclease family. RNase R subfamily.</text>
</comment>
<organism evidence="11 12">
    <name type="scientific">Fervidobacterium changbaicum</name>
    <dbReference type="NCBI Taxonomy" id="310769"/>
    <lineage>
        <taxon>Bacteria</taxon>
        <taxon>Thermotogati</taxon>
        <taxon>Thermotogota</taxon>
        <taxon>Thermotogae</taxon>
        <taxon>Thermotogales</taxon>
        <taxon>Fervidobacteriaceae</taxon>
        <taxon>Fervidobacterium</taxon>
    </lineage>
</organism>
<dbReference type="InterPro" id="IPR001900">
    <property type="entry name" value="RNase_II/R"/>
</dbReference>
<feature type="domain" description="S1 motif" evidence="10">
    <location>
        <begin position="621"/>
        <end position="701"/>
    </location>
</feature>
<dbReference type="GO" id="GO:0005829">
    <property type="term" value="C:cytosol"/>
    <property type="evidence" value="ECO:0007669"/>
    <property type="project" value="TreeGrafter"/>
</dbReference>
<keyword evidence="12" id="KW-1185">Reference proteome</keyword>
<dbReference type="InterPro" id="IPR004476">
    <property type="entry name" value="RNase_II/RNase_R"/>
</dbReference>
<evidence type="ECO:0000259" key="10">
    <source>
        <dbReference type="PROSITE" id="PS50126"/>
    </source>
</evidence>
<dbReference type="Pfam" id="PF00575">
    <property type="entry name" value="S1"/>
    <property type="match status" value="1"/>
</dbReference>
<dbReference type="EMBL" id="CP026721">
    <property type="protein sequence ID" value="QAV34007.1"/>
    <property type="molecule type" value="Genomic_DNA"/>
</dbReference>
<evidence type="ECO:0000256" key="8">
    <source>
        <dbReference type="HAMAP-Rule" id="MF_01895"/>
    </source>
</evidence>
<keyword evidence="5 8" id="KW-0378">Hydrolase</keyword>
<dbReference type="Pfam" id="PF00773">
    <property type="entry name" value="RNB"/>
    <property type="match status" value="1"/>
</dbReference>
<dbReference type="InterPro" id="IPR003029">
    <property type="entry name" value="S1_domain"/>
</dbReference>
<dbReference type="SUPFAM" id="SSF50249">
    <property type="entry name" value="Nucleic acid-binding proteins"/>
    <property type="match status" value="4"/>
</dbReference>
<keyword evidence="7 8" id="KW-0694">RNA-binding</keyword>
<dbReference type="InterPro" id="IPR050180">
    <property type="entry name" value="RNR_Ribonuclease"/>
</dbReference>
<evidence type="ECO:0000313" key="12">
    <source>
        <dbReference type="Proteomes" id="UP000288947"/>
    </source>
</evidence>
<dbReference type="EC" id="3.1.13.1" evidence="8"/>
<feature type="region of interest" description="Disordered" evidence="9">
    <location>
        <begin position="731"/>
        <end position="769"/>
    </location>
</feature>
<accession>A0AAE5XC99</accession>
<dbReference type="Pfam" id="PF08206">
    <property type="entry name" value="OB_RNB"/>
    <property type="match status" value="1"/>
</dbReference>
<dbReference type="GO" id="GO:0008859">
    <property type="term" value="F:exoribonuclease II activity"/>
    <property type="evidence" value="ECO:0007669"/>
    <property type="project" value="UniProtKB-UniRule"/>
</dbReference>
<feature type="compositionally biased region" description="Basic residues" evidence="9">
    <location>
        <begin position="757"/>
        <end position="769"/>
    </location>
</feature>
<dbReference type="PANTHER" id="PTHR23355">
    <property type="entry name" value="RIBONUCLEASE"/>
    <property type="match status" value="1"/>
</dbReference>
<dbReference type="PROSITE" id="PS01175">
    <property type="entry name" value="RIBONUCLEASE_II"/>
    <property type="match status" value="1"/>
</dbReference>
<evidence type="ECO:0000256" key="6">
    <source>
        <dbReference type="ARBA" id="ARBA00022839"/>
    </source>
</evidence>
<dbReference type="InterPro" id="IPR011805">
    <property type="entry name" value="RNase_R"/>
</dbReference>
<dbReference type="AlphaFoldDB" id="A0AAE5XC99"/>
<dbReference type="GO" id="GO:0006402">
    <property type="term" value="P:mRNA catabolic process"/>
    <property type="evidence" value="ECO:0007669"/>
    <property type="project" value="TreeGrafter"/>
</dbReference>
<dbReference type="Pfam" id="PF17876">
    <property type="entry name" value="CSD2"/>
    <property type="match status" value="1"/>
</dbReference>
<comment type="subcellular location">
    <subcellularLocation>
        <location evidence="2 8">Cytoplasm</location>
    </subcellularLocation>
</comment>
<dbReference type="InterPro" id="IPR022966">
    <property type="entry name" value="RNase_II/R_CS"/>
</dbReference>
<keyword evidence="6 8" id="KW-0269">Exonuclease</keyword>
<dbReference type="SMART" id="SM00316">
    <property type="entry name" value="S1"/>
    <property type="match status" value="1"/>
</dbReference>
<dbReference type="SMART" id="SM00955">
    <property type="entry name" value="RNB"/>
    <property type="match status" value="1"/>
</dbReference>
<dbReference type="Proteomes" id="UP000288947">
    <property type="component" value="Chromosome"/>
</dbReference>
<proteinExistence type="inferred from homology"/>
<keyword evidence="3 8" id="KW-0963">Cytoplasm</keyword>
<dbReference type="GO" id="GO:0003723">
    <property type="term" value="F:RNA binding"/>
    <property type="evidence" value="ECO:0007669"/>
    <property type="project" value="UniProtKB-UniRule"/>
</dbReference>
<evidence type="ECO:0000256" key="3">
    <source>
        <dbReference type="ARBA" id="ARBA00022490"/>
    </source>
</evidence>
<dbReference type="InterPro" id="IPR040476">
    <property type="entry name" value="CSD2"/>
</dbReference>
<dbReference type="NCBIfam" id="TIGR00358">
    <property type="entry name" value="3_prime_RNase"/>
    <property type="match status" value="1"/>
</dbReference>
<comment type="function">
    <text evidence="8">3'-5' exoribonuclease that releases 5'-nucleoside monophosphates and is involved in maturation of structured RNAs.</text>
</comment>
<dbReference type="InterPro" id="IPR013223">
    <property type="entry name" value="RNase_B_OB_dom"/>
</dbReference>
<keyword evidence="4 8" id="KW-0540">Nuclease</keyword>
<evidence type="ECO:0000256" key="7">
    <source>
        <dbReference type="ARBA" id="ARBA00022884"/>
    </source>
</evidence>
<gene>
    <name evidence="8 11" type="primary">rnr</name>
    <name evidence="11" type="ORF">CBS1_10080</name>
</gene>
<evidence type="ECO:0000256" key="5">
    <source>
        <dbReference type="ARBA" id="ARBA00022801"/>
    </source>
</evidence>